<dbReference type="CDD" id="cd16894">
    <property type="entry name" value="MltD-like"/>
    <property type="match status" value="1"/>
</dbReference>
<sequence>MNENNNKTSIYIKILTLSTSIIAVFLVINLFVYSGDPATNNTETMLPTFKDSYSIFSLKIPDDLSFAGEPVPVDKHWVKESFDRELLINTYWQSQTVLFVKRSNRYFPIIEPILKEQGVPDDFKYLAVIESGLMPRSVSPAGASGIWQFMSATAKEYGLEVNSEVDERYHLEKATVAACKYLKKAYAKYNNWTLVAASYNAGKRGISNQLDRQKADSYYNLLLGEETGRYVYRILAIKEILSHPVEYGFHVDDNDKYPTIATQTIQIDSTLANIANFAANYGISYKEFKDLNPWLRENNLTNRYKKTYQIALPKGLIKEEKTLAQDNEAAKPISIENKEMKMEKQSLIIKQ</sequence>
<dbReference type="GO" id="GO:0016020">
    <property type="term" value="C:membrane"/>
    <property type="evidence" value="ECO:0007669"/>
    <property type="project" value="InterPro"/>
</dbReference>
<dbReference type="InterPro" id="IPR008258">
    <property type="entry name" value="Transglycosylase_SLT_dom_1"/>
</dbReference>
<comment type="similarity">
    <text evidence="1">Belongs to the transglycosylase Slt family.</text>
</comment>
<keyword evidence="5" id="KW-1185">Reference proteome</keyword>
<accession>A0AAE3MAU7</accession>
<dbReference type="PANTHER" id="PTHR37423">
    <property type="entry name" value="SOLUBLE LYTIC MUREIN TRANSGLYCOSYLASE-RELATED"/>
    <property type="match status" value="1"/>
</dbReference>
<comment type="caution">
    <text evidence="4">The sequence shown here is derived from an EMBL/GenBank/DDBJ whole genome shotgun (WGS) entry which is preliminary data.</text>
</comment>
<gene>
    <name evidence="4" type="ORF">OM074_00325</name>
</gene>
<dbReference type="Gene3D" id="1.10.530.10">
    <property type="match status" value="1"/>
</dbReference>
<dbReference type="AlphaFoldDB" id="A0AAE3MAU7"/>
<keyword evidence="2" id="KW-0472">Membrane</keyword>
<evidence type="ECO:0000256" key="1">
    <source>
        <dbReference type="ARBA" id="ARBA00007734"/>
    </source>
</evidence>
<dbReference type="RefSeq" id="WP_301197270.1">
    <property type="nucleotide sequence ID" value="NZ_JAPDPI010000001.1"/>
</dbReference>
<dbReference type="PROSITE" id="PS00922">
    <property type="entry name" value="TRANSGLYCOSYLASE"/>
    <property type="match status" value="1"/>
</dbReference>
<dbReference type="Pfam" id="PF01464">
    <property type="entry name" value="SLT"/>
    <property type="match status" value="1"/>
</dbReference>
<proteinExistence type="inferred from homology"/>
<organism evidence="4 5">
    <name type="scientific">Plebeiibacterium marinum</name>
    <dbReference type="NCBI Taxonomy" id="2992111"/>
    <lineage>
        <taxon>Bacteria</taxon>
        <taxon>Pseudomonadati</taxon>
        <taxon>Bacteroidota</taxon>
        <taxon>Bacteroidia</taxon>
        <taxon>Marinilabiliales</taxon>
        <taxon>Marinilabiliaceae</taxon>
        <taxon>Plebeiibacterium</taxon>
    </lineage>
</organism>
<dbReference type="PANTHER" id="PTHR37423:SF2">
    <property type="entry name" value="MEMBRANE-BOUND LYTIC MUREIN TRANSGLYCOSYLASE C"/>
    <property type="match status" value="1"/>
</dbReference>
<evidence type="ECO:0000313" key="4">
    <source>
        <dbReference type="EMBL" id="MCW3804046.1"/>
    </source>
</evidence>
<dbReference type="EMBL" id="JAPDPI010000001">
    <property type="protein sequence ID" value="MCW3804046.1"/>
    <property type="molecule type" value="Genomic_DNA"/>
</dbReference>
<keyword evidence="2" id="KW-0812">Transmembrane</keyword>
<feature type="transmembrane region" description="Helical" evidence="2">
    <location>
        <begin position="12"/>
        <end position="33"/>
    </location>
</feature>
<dbReference type="InterPro" id="IPR023346">
    <property type="entry name" value="Lysozyme-like_dom_sf"/>
</dbReference>
<dbReference type="GO" id="GO:0008933">
    <property type="term" value="F:peptidoglycan lytic transglycosylase activity"/>
    <property type="evidence" value="ECO:0007669"/>
    <property type="project" value="InterPro"/>
</dbReference>
<evidence type="ECO:0000313" key="5">
    <source>
        <dbReference type="Proteomes" id="UP001207408"/>
    </source>
</evidence>
<protein>
    <submittedName>
        <fullName evidence="4">Lytic transglycosylase domain-containing protein</fullName>
    </submittedName>
</protein>
<dbReference type="Proteomes" id="UP001207408">
    <property type="component" value="Unassembled WGS sequence"/>
</dbReference>
<dbReference type="GO" id="GO:0000270">
    <property type="term" value="P:peptidoglycan metabolic process"/>
    <property type="evidence" value="ECO:0007669"/>
    <property type="project" value="InterPro"/>
</dbReference>
<reference evidence="4" key="1">
    <citation type="submission" date="2022-10" db="EMBL/GenBank/DDBJ databases">
        <authorList>
            <person name="Yu W.X."/>
        </authorList>
    </citation>
    <scope>NUCLEOTIDE SEQUENCE</scope>
    <source>
        <strain evidence="4">D04</strain>
    </source>
</reference>
<evidence type="ECO:0000259" key="3">
    <source>
        <dbReference type="Pfam" id="PF01464"/>
    </source>
</evidence>
<dbReference type="InterPro" id="IPR000189">
    <property type="entry name" value="Transglyc_AS"/>
</dbReference>
<keyword evidence="2" id="KW-1133">Transmembrane helix</keyword>
<dbReference type="SUPFAM" id="SSF53955">
    <property type="entry name" value="Lysozyme-like"/>
    <property type="match status" value="1"/>
</dbReference>
<evidence type="ECO:0000256" key="2">
    <source>
        <dbReference type="SAM" id="Phobius"/>
    </source>
</evidence>
<feature type="domain" description="Transglycosylase SLT" evidence="3">
    <location>
        <begin position="109"/>
        <end position="220"/>
    </location>
</feature>
<name>A0AAE3MAU7_9BACT</name>